<dbReference type="Gene3D" id="3.30.110.40">
    <property type="entry name" value="TusA-like domain"/>
    <property type="match status" value="1"/>
</dbReference>
<dbReference type="InterPro" id="IPR001455">
    <property type="entry name" value="TusA-like"/>
</dbReference>
<organism evidence="3 4">
    <name type="scientific">Paracoccus pacificus</name>
    <dbReference type="NCBI Taxonomy" id="1463598"/>
    <lineage>
        <taxon>Bacteria</taxon>
        <taxon>Pseudomonadati</taxon>
        <taxon>Pseudomonadota</taxon>
        <taxon>Alphaproteobacteria</taxon>
        <taxon>Rhodobacterales</taxon>
        <taxon>Paracoccaceae</taxon>
        <taxon>Paracoccus</taxon>
    </lineage>
</organism>
<protein>
    <submittedName>
        <fullName evidence="3">DUF2478 domain-containing protein</fullName>
    </submittedName>
</protein>
<proteinExistence type="inferred from homology"/>
<evidence type="ECO:0000259" key="2">
    <source>
        <dbReference type="Pfam" id="PF01206"/>
    </source>
</evidence>
<evidence type="ECO:0000256" key="1">
    <source>
        <dbReference type="ARBA" id="ARBA00008984"/>
    </source>
</evidence>
<gene>
    <name evidence="3" type="ORF">ACFSCT_08890</name>
</gene>
<dbReference type="Proteomes" id="UP001597213">
    <property type="component" value="Unassembled WGS sequence"/>
</dbReference>
<dbReference type="RefSeq" id="WP_379142009.1">
    <property type="nucleotide sequence ID" value="NZ_JBHUEN010000021.1"/>
</dbReference>
<dbReference type="InterPro" id="IPR036868">
    <property type="entry name" value="TusA-like_sf"/>
</dbReference>
<dbReference type="InterPro" id="IPR018912">
    <property type="entry name" value="DUF2478"/>
</dbReference>
<evidence type="ECO:0000313" key="4">
    <source>
        <dbReference type="Proteomes" id="UP001597213"/>
    </source>
</evidence>
<dbReference type="Pfam" id="PF01206">
    <property type="entry name" value="TusA"/>
    <property type="match status" value="1"/>
</dbReference>
<dbReference type="EMBL" id="JBHUEN010000021">
    <property type="protein sequence ID" value="MFD1881829.1"/>
    <property type="molecule type" value="Genomic_DNA"/>
</dbReference>
<sequence length="252" mass="25985">MLGYLVQTTAKDGAGRADALLVAVADRLAAAGVDLAGAVQINTDRGENSPCDMDLRVLGDGPVLRISQNLGGGAEGCRLDTGALETAVGLVGARLDAGAELVILNKFGKHEAAGRGFRTAIAQALEADVPVLLAVPASVMPAFQAFAGDLAVPLGSGEDAVFGWCVDQLTARTVDARDLLCPLPVLRLRKRLEQLSPGERVRLEATDAAAVIDVPHFCAQSGHVLLAEGETGDGARYWIVARGQMTPALAAG</sequence>
<dbReference type="SUPFAM" id="SSF64307">
    <property type="entry name" value="SirA-like"/>
    <property type="match status" value="1"/>
</dbReference>
<accession>A0ABW4R6K7</accession>
<dbReference type="CDD" id="cd00291">
    <property type="entry name" value="SirA_YedF_YeeD"/>
    <property type="match status" value="1"/>
</dbReference>
<feature type="domain" description="UPF0033" evidence="2">
    <location>
        <begin position="172"/>
        <end position="239"/>
    </location>
</feature>
<keyword evidence="4" id="KW-1185">Reference proteome</keyword>
<name>A0ABW4R6K7_9RHOB</name>
<comment type="caution">
    <text evidence="3">The sequence shown here is derived from an EMBL/GenBank/DDBJ whole genome shotgun (WGS) entry which is preliminary data.</text>
</comment>
<dbReference type="PANTHER" id="PTHR33279:SF6">
    <property type="entry name" value="SULFUR CARRIER PROTEIN YEDF-RELATED"/>
    <property type="match status" value="1"/>
</dbReference>
<evidence type="ECO:0000313" key="3">
    <source>
        <dbReference type="EMBL" id="MFD1881829.1"/>
    </source>
</evidence>
<dbReference type="PANTHER" id="PTHR33279">
    <property type="entry name" value="SULFUR CARRIER PROTEIN YEDF-RELATED"/>
    <property type="match status" value="1"/>
</dbReference>
<comment type="similarity">
    <text evidence="1">Belongs to the sulfur carrier protein TusA family.</text>
</comment>
<dbReference type="Pfam" id="PF10649">
    <property type="entry name" value="DUF2478"/>
    <property type="match status" value="1"/>
</dbReference>
<reference evidence="4" key="1">
    <citation type="journal article" date="2019" name="Int. J. Syst. Evol. Microbiol.">
        <title>The Global Catalogue of Microorganisms (GCM) 10K type strain sequencing project: providing services to taxonomists for standard genome sequencing and annotation.</title>
        <authorList>
            <consortium name="The Broad Institute Genomics Platform"/>
            <consortium name="The Broad Institute Genome Sequencing Center for Infectious Disease"/>
            <person name="Wu L."/>
            <person name="Ma J."/>
        </authorList>
    </citation>
    <scope>NUCLEOTIDE SEQUENCE [LARGE SCALE GENOMIC DNA]</scope>
    <source>
        <strain evidence="4">CCUG 56029</strain>
    </source>
</reference>